<feature type="transmembrane region" description="Helical" evidence="1">
    <location>
        <begin position="54"/>
        <end position="71"/>
    </location>
</feature>
<feature type="transmembrane region" description="Helical" evidence="1">
    <location>
        <begin position="222"/>
        <end position="240"/>
    </location>
</feature>
<evidence type="ECO:0000256" key="1">
    <source>
        <dbReference type="SAM" id="Phobius"/>
    </source>
</evidence>
<feature type="transmembrane region" description="Helical" evidence="1">
    <location>
        <begin position="147"/>
        <end position="166"/>
    </location>
</feature>
<evidence type="ECO:0008006" key="4">
    <source>
        <dbReference type="Google" id="ProtNLM"/>
    </source>
</evidence>
<feature type="transmembrane region" description="Helical" evidence="1">
    <location>
        <begin position="187"/>
        <end position="216"/>
    </location>
</feature>
<gene>
    <name evidence="2" type="ORF">A2983_03855</name>
</gene>
<keyword evidence="1" id="KW-0472">Membrane</keyword>
<dbReference type="AlphaFoldDB" id="A0A1F6N1X4"/>
<name>A0A1F6N1X4_9BACT</name>
<dbReference type="Gene3D" id="1.20.1250.20">
    <property type="entry name" value="MFS general substrate transporter like domains"/>
    <property type="match status" value="2"/>
</dbReference>
<feature type="transmembrane region" description="Helical" evidence="1">
    <location>
        <begin position="315"/>
        <end position="334"/>
    </location>
</feature>
<feature type="transmembrane region" description="Helical" evidence="1">
    <location>
        <begin position="118"/>
        <end position="141"/>
    </location>
</feature>
<feature type="transmembrane region" description="Helical" evidence="1">
    <location>
        <begin position="340"/>
        <end position="358"/>
    </location>
</feature>
<feature type="transmembrane region" description="Helical" evidence="1">
    <location>
        <begin position="20"/>
        <end position="42"/>
    </location>
</feature>
<accession>A0A1F6N1X4</accession>
<dbReference type="Proteomes" id="UP000177040">
    <property type="component" value="Unassembled WGS sequence"/>
</dbReference>
<proteinExistence type="predicted"/>
<keyword evidence="1" id="KW-1133">Transmembrane helix</keyword>
<sequence>MNLAESMISIFVPIYLYTHGYSLAHVILFFLISNIASVLGAIPAAHLVTKIGPRLAILFSTPFLILYYFGLPIITSFPILFFLLPIILAGRVLLYNFGFDLNFIAHADRQNLGSELSYIAIVGMAAGIAAPFLAGFIILFFTYQTLFLIGSFLLVLSVIPLFFSSSPNQNVSFKSKKVFQLAQTKTIFPVLLSFGGYAIESSIGRIVWPIFLIIIVGTTNKVGSIVTVSALLTVFVIAVVGKLTDRLKPSHLLQWGTALYFLGWLGSVLATTTATVFLADSYRKIIERFILLPWSASFYRLTLNSVYFESVVLRDMVFNGSRVLVLPFLMMVSVFSSHPYAIMFIIASFGTLFYPLIIRRQVLA</sequence>
<dbReference type="EMBL" id="MFQH01000023">
    <property type="protein sequence ID" value="OGH77748.1"/>
    <property type="molecule type" value="Genomic_DNA"/>
</dbReference>
<comment type="caution">
    <text evidence="2">The sequence shown here is derived from an EMBL/GenBank/DDBJ whole genome shotgun (WGS) entry which is preliminary data.</text>
</comment>
<evidence type="ECO:0000313" key="3">
    <source>
        <dbReference type="Proteomes" id="UP000177040"/>
    </source>
</evidence>
<evidence type="ECO:0000313" key="2">
    <source>
        <dbReference type="EMBL" id="OGH77748.1"/>
    </source>
</evidence>
<organism evidence="2 3">
    <name type="scientific">Candidatus Magasanikbacteria bacterium RIFCSPLOWO2_01_FULL_40_15</name>
    <dbReference type="NCBI Taxonomy" id="1798686"/>
    <lineage>
        <taxon>Bacteria</taxon>
        <taxon>Candidatus Magasanikiibacteriota</taxon>
    </lineage>
</organism>
<reference evidence="2 3" key="1">
    <citation type="journal article" date="2016" name="Nat. Commun.">
        <title>Thousands of microbial genomes shed light on interconnected biogeochemical processes in an aquifer system.</title>
        <authorList>
            <person name="Anantharaman K."/>
            <person name="Brown C.T."/>
            <person name="Hug L.A."/>
            <person name="Sharon I."/>
            <person name="Castelle C.J."/>
            <person name="Probst A.J."/>
            <person name="Thomas B.C."/>
            <person name="Singh A."/>
            <person name="Wilkins M.J."/>
            <person name="Karaoz U."/>
            <person name="Brodie E.L."/>
            <person name="Williams K.H."/>
            <person name="Hubbard S.S."/>
            <person name="Banfield J.F."/>
        </authorList>
    </citation>
    <scope>NUCLEOTIDE SEQUENCE [LARGE SCALE GENOMIC DNA]</scope>
</reference>
<dbReference type="InterPro" id="IPR036259">
    <property type="entry name" value="MFS_trans_sf"/>
</dbReference>
<keyword evidence="1" id="KW-0812">Transmembrane</keyword>
<dbReference type="SUPFAM" id="SSF103473">
    <property type="entry name" value="MFS general substrate transporter"/>
    <property type="match status" value="1"/>
</dbReference>
<protein>
    <recommendedName>
        <fullName evidence="4">Major facilitator superfamily (MFS) profile domain-containing protein</fullName>
    </recommendedName>
</protein>
<feature type="transmembrane region" description="Helical" evidence="1">
    <location>
        <begin position="252"/>
        <end position="279"/>
    </location>
</feature>